<feature type="coiled-coil region" evidence="1">
    <location>
        <begin position="844"/>
        <end position="871"/>
    </location>
</feature>
<dbReference type="PANTHER" id="PTHR32114:SF2">
    <property type="entry name" value="ABC TRANSPORTER ABCH.3"/>
    <property type="match status" value="1"/>
</dbReference>
<feature type="domain" description="Rad50/SbcC-type AAA" evidence="2">
    <location>
        <begin position="5"/>
        <end position="201"/>
    </location>
</feature>
<dbReference type="Proteomes" id="UP000178735">
    <property type="component" value="Unassembled WGS sequence"/>
</dbReference>
<accession>A0A1F7WFK7</accession>
<comment type="caution">
    <text evidence="3">The sequence shown here is derived from an EMBL/GenBank/DDBJ whole genome shotgun (WGS) entry which is preliminary data.</text>
</comment>
<keyword evidence="1" id="KW-0175">Coiled coil</keyword>
<dbReference type="Gene3D" id="3.40.50.300">
    <property type="entry name" value="P-loop containing nucleotide triphosphate hydrolases"/>
    <property type="match status" value="2"/>
</dbReference>
<evidence type="ECO:0000313" key="3">
    <source>
        <dbReference type="EMBL" id="OGM01570.1"/>
    </source>
</evidence>
<dbReference type="STRING" id="1817813.A2008_04995"/>
<evidence type="ECO:0000256" key="1">
    <source>
        <dbReference type="SAM" id="Coils"/>
    </source>
</evidence>
<reference evidence="3 4" key="1">
    <citation type="journal article" date="2016" name="Nat. Commun.">
        <title>Thousands of microbial genomes shed light on interconnected biogeochemical processes in an aquifer system.</title>
        <authorList>
            <person name="Anantharaman K."/>
            <person name="Brown C.T."/>
            <person name="Hug L.A."/>
            <person name="Sharon I."/>
            <person name="Castelle C.J."/>
            <person name="Probst A.J."/>
            <person name="Thomas B.C."/>
            <person name="Singh A."/>
            <person name="Wilkins M.J."/>
            <person name="Karaoz U."/>
            <person name="Brodie E.L."/>
            <person name="Williams K.H."/>
            <person name="Hubbard S.S."/>
            <person name="Banfield J.F."/>
        </authorList>
    </citation>
    <scope>NUCLEOTIDE SEQUENCE [LARGE SCALE GENOMIC DNA]</scope>
</reference>
<dbReference type="GO" id="GO:0016887">
    <property type="term" value="F:ATP hydrolysis activity"/>
    <property type="evidence" value="ECO:0007669"/>
    <property type="project" value="InterPro"/>
</dbReference>
<feature type="coiled-coil region" evidence="1">
    <location>
        <begin position="650"/>
        <end position="753"/>
    </location>
</feature>
<organism evidence="3 4">
    <name type="scientific">Candidatus Wallbacteria bacterium GWC2_49_35</name>
    <dbReference type="NCBI Taxonomy" id="1817813"/>
    <lineage>
        <taxon>Bacteria</taxon>
        <taxon>Candidatus Walliibacteriota</taxon>
    </lineage>
</organism>
<protein>
    <recommendedName>
        <fullName evidence="2">Rad50/SbcC-type AAA domain-containing protein</fullName>
    </recommendedName>
</protein>
<dbReference type="SUPFAM" id="SSF52540">
    <property type="entry name" value="P-loop containing nucleoside triphosphate hydrolases"/>
    <property type="match status" value="1"/>
</dbReference>
<evidence type="ECO:0000259" key="2">
    <source>
        <dbReference type="Pfam" id="PF13476"/>
    </source>
</evidence>
<gene>
    <name evidence="3" type="ORF">A2008_04995</name>
</gene>
<dbReference type="Pfam" id="PF13476">
    <property type="entry name" value="AAA_23"/>
    <property type="match status" value="1"/>
</dbReference>
<proteinExistence type="predicted"/>
<evidence type="ECO:0000313" key="4">
    <source>
        <dbReference type="Proteomes" id="UP000178735"/>
    </source>
</evidence>
<feature type="coiled-coil region" evidence="1">
    <location>
        <begin position="369"/>
        <end position="445"/>
    </location>
</feature>
<dbReference type="InterPro" id="IPR038729">
    <property type="entry name" value="Rad50/SbcC_AAA"/>
</dbReference>
<sequence length="1032" mass="112362">MKLDSLRLRNINSLKGEHFIDFSAPPLADCAMFLITGPTGSGKTTILDAVTAALYDRTPRLNSKTTRALKSQSAESAMIELCYTVRGERYKNVWQVDKKDNKKISVYKDGELVSGLKISALAEKTFEIIGADFDTFVKTIVLAQNKFDEFIKSRPDERRRIIESITDNTVLEEIKKRIKDEYDAFGQQYLAMKQKVETLKALAGSADPEALKRLLAEKLSLLEIEKKAAAAAAKNKNGYETLKALHAELAAANDELVKINAGCNFAAMLAEIALLRTVRDKFGAMIPEMKNIAGRLESKNAAAVEEKTRLGKLEKEISSAAGAYAAIKKERAEFDAAYSKKSAGVSAARSLAGPFGEASRNHAAALAKIAELKKSAAESEAAAEKIRKSIKAAETEKKALEDGRTLYGPGYENSEEAFYEFRSNIERIKALKAELEKSGAEIKKNGSAMKAEGARIEELRNKILKNSAEAGLLTEENTAAEKSKAALEAEYELCAAGETAAALRERLVSGEKCPVCGSREHPDAAKEFPLARDAKKIKSEIKNFEAKIKTCEAGLRALEASGAADRATIEALAAALDSKTASDIILTEAYGEAAGELNSLKFSLTAPFALEDDKYDEAAERWAAAIKFLAGHKDNMAAVEKKLALSVNDMTNAAANIGRLKESLEDAAAEAGALKKHKDGLESEIKNITGGETPESILAGLEAAKSSLEKRFEAAESVFNSLNSAIAAKKHLIENIETEIAALKESSLAARAAFEAALRESAMDERTALQKHGHIKELSAMEAGYNEKMTAKSVVEGRAAGLSEKIGGRVFCESALAGLAEEQRRSSEAVELLNREAGGIAADLKKHAEALADYEAETAKFEKNNAEHETLEQLYLRTKDNQFRDFVLAFYLKNLLLLSNQYLKTLTGGRYELMFDLDSSNAIFIRDYFNEGREREINTVSGGEGFMASLSLALGLSQVSSGEGRIEFMFLDEGFGVLDTGTLEDVLDMISRLNDTGRKIGIISHIQQVKERIDTRIELIKNNDGSSNIKIY</sequence>
<dbReference type="Pfam" id="PF13558">
    <property type="entry name" value="SbcC_Walker_B"/>
    <property type="match status" value="1"/>
</dbReference>
<dbReference type="AlphaFoldDB" id="A0A1F7WFK7"/>
<feature type="coiled-coil region" evidence="1">
    <location>
        <begin position="534"/>
        <end position="561"/>
    </location>
</feature>
<name>A0A1F7WFK7_9BACT</name>
<dbReference type="PANTHER" id="PTHR32114">
    <property type="entry name" value="ABC TRANSPORTER ABCH.3"/>
    <property type="match status" value="1"/>
</dbReference>
<dbReference type="InterPro" id="IPR027417">
    <property type="entry name" value="P-loop_NTPase"/>
</dbReference>
<dbReference type="GO" id="GO:0006302">
    <property type="term" value="P:double-strand break repair"/>
    <property type="evidence" value="ECO:0007669"/>
    <property type="project" value="InterPro"/>
</dbReference>
<dbReference type="EMBL" id="MGFH01000233">
    <property type="protein sequence ID" value="OGM01570.1"/>
    <property type="molecule type" value="Genomic_DNA"/>
</dbReference>